<feature type="region of interest" description="Disordered" evidence="9">
    <location>
        <begin position="441"/>
        <end position="472"/>
    </location>
</feature>
<dbReference type="GO" id="GO:0000166">
    <property type="term" value="F:nucleotide binding"/>
    <property type="evidence" value="ECO:0007669"/>
    <property type="project" value="UniProtKB-KW"/>
</dbReference>
<evidence type="ECO:0000256" key="6">
    <source>
        <dbReference type="ARBA" id="ARBA00022801"/>
    </source>
</evidence>
<comment type="caution">
    <text evidence="10">The sequence shown here is derived from an EMBL/GenBank/DDBJ whole genome shotgun (WGS) entry which is preliminary data.</text>
</comment>
<evidence type="ECO:0000256" key="1">
    <source>
        <dbReference type="ARBA" id="ARBA00000815"/>
    </source>
</evidence>
<accession>A0AAP0PVT7</accession>
<keyword evidence="6" id="KW-0378">Hydrolase</keyword>
<evidence type="ECO:0000313" key="10">
    <source>
        <dbReference type="EMBL" id="KAK9156910.1"/>
    </source>
</evidence>
<dbReference type="AlphaFoldDB" id="A0AAP0PVT7"/>
<dbReference type="Proteomes" id="UP001419268">
    <property type="component" value="Unassembled WGS sequence"/>
</dbReference>
<dbReference type="GO" id="GO:0009117">
    <property type="term" value="P:nucleotide metabolic process"/>
    <property type="evidence" value="ECO:0007669"/>
    <property type="project" value="UniProtKB-KW"/>
</dbReference>
<keyword evidence="4" id="KW-0479">Metal-binding</keyword>
<keyword evidence="5" id="KW-0547">Nucleotide-binding</keyword>
<keyword evidence="8" id="KW-0546">Nucleotide metabolism</keyword>
<evidence type="ECO:0000256" key="5">
    <source>
        <dbReference type="ARBA" id="ARBA00022741"/>
    </source>
</evidence>
<dbReference type="EMBL" id="JBBNAG010000002">
    <property type="protein sequence ID" value="KAK9156910.1"/>
    <property type="molecule type" value="Genomic_DNA"/>
</dbReference>
<dbReference type="GO" id="GO:0008253">
    <property type="term" value="F:5'-nucleotidase activity"/>
    <property type="evidence" value="ECO:0007669"/>
    <property type="project" value="UniProtKB-EC"/>
</dbReference>
<dbReference type="InterPro" id="IPR006434">
    <property type="entry name" value="Pyrimidine_nucleotidase_eu"/>
</dbReference>
<evidence type="ECO:0000256" key="3">
    <source>
        <dbReference type="ARBA" id="ARBA00012643"/>
    </source>
</evidence>
<dbReference type="EC" id="3.1.3.5" evidence="3"/>
<dbReference type="SUPFAM" id="SSF56784">
    <property type="entry name" value="HAD-like"/>
    <property type="match status" value="1"/>
</dbReference>
<organism evidence="10 11">
    <name type="scientific">Stephania cephalantha</name>
    <dbReference type="NCBI Taxonomy" id="152367"/>
    <lineage>
        <taxon>Eukaryota</taxon>
        <taxon>Viridiplantae</taxon>
        <taxon>Streptophyta</taxon>
        <taxon>Embryophyta</taxon>
        <taxon>Tracheophyta</taxon>
        <taxon>Spermatophyta</taxon>
        <taxon>Magnoliopsida</taxon>
        <taxon>Ranunculales</taxon>
        <taxon>Menispermaceae</taxon>
        <taxon>Menispermoideae</taxon>
        <taxon>Cissampelideae</taxon>
        <taxon>Stephania</taxon>
    </lineage>
</organism>
<sequence length="472" mass="52471">MPSLTRYPNCDGKFSIEMLKVNTNLEPKPPDPRFSVLDFFKTDPIKHAPLPSLQFWSSTTRSMDFCNNLMGFVAIPLPPWPPPLYPRSTNASIVVATSVSSFGSCSMESLGKTTQRGRCVIRGHLMIEVLLLGFLTATSLLRIAPPNATQFLWILARFAFNNTPCGSLSVSFDIARSAQQVFDKVTLANVAPKIVLLMTSLTAIVIADFDATLTRYWINGQRGHCELPIALLPKFFLSFIIYMEEACLTLAFDTSEIASHGLLKQENAEYDLKREKLYEYYHPLEYSPTIPIEQKAKLMEEWWEKAHGLLIEGGLTYNSIRKSVADATIAFREGVVELFEFLEEKNVPVLIFSAGLADVIEEVSLIGYNIKEVMRQKLHRSFRNVKIVSNRMVFDDAGRLVSFKGVIGLERVLRLLSGVTFGFVIVLEALLGHHSASGSATQQIGSAEGSKSPDPPDPELALRSATSGKLEI</sequence>
<keyword evidence="11" id="KW-1185">Reference proteome</keyword>
<dbReference type="PANTHER" id="PTHR13045:SF0">
    <property type="entry name" value="7-METHYLGUANOSINE PHOSPHATE-SPECIFIC 5'-NUCLEOTIDASE"/>
    <property type="match status" value="1"/>
</dbReference>
<evidence type="ECO:0000256" key="4">
    <source>
        <dbReference type="ARBA" id="ARBA00022723"/>
    </source>
</evidence>
<reference evidence="10 11" key="1">
    <citation type="submission" date="2024-01" db="EMBL/GenBank/DDBJ databases">
        <title>Genome assemblies of Stephania.</title>
        <authorList>
            <person name="Yang L."/>
        </authorList>
    </citation>
    <scope>NUCLEOTIDE SEQUENCE [LARGE SCALE GENOMIC DNA]</scope>
    <source>
        <strain evidence="10">JXDWG</strain>
        <tissue evidence="10">Leaf</tissue>
    </source>
</reference>
<evidence type="ECO:0000256" key="8">
    <source>
        <dbReference type="ARBA" id="ARBA00023080"/>
    </source>
</evidence>
<name>A0AAP0PVT7_9MAGN</name>
<evidence type="ECO:0000256" key="7">
    <source>
        <dbReference type="ARBA" id="ARBA00022842"/>
    </source>
</evidence>
<evidence type="ECO:0000313" key="11">
    <source>
        <dbReference type="Proteomes" id="UP001419268"/>
    </source>
</evidence>
<dbReference type="Pfam" id="PF05822">
    <property type="entry name" value="UMPH-1"/>
    <property type="match status" value="1"/>
</dbReference>
<evidence type="ECO:0000256" key="2">
    <source>
        <dbReference type="ARBA" id="ARBA00008389"/>
    </source>
</evidence>
<protein>
    <recommendedName>
        <fullName evidence="3">5'-nucleotidase</fullName>
        <ecNumber evidence="3">3.1.3.5</ecNumber>
    </recommendedName>
</protein>
<dbReference type="PANTHER" id="PTHR13045">
    <property type="entry name" value="5'-NUCLEOTIDASE"/>
    <property type="match status" value="1"/>
</dbReference>
<keyword evidence="7" id="KW-0460">Magnesium</keyword>
<dbReference type="InterPro" id="IPR036412">
    <property type="entry name" value="HAD-like_sf"/>
</dbReference>
<comment type="similarity">
    <text evidence="2">Belongs to the pyrimidine 5'-nucleotidase family.</text>
</comment>
<evidence type="ECO:0000256" key="9">
    <source>
        <dbReference type="SAM" id="MobiDB-lite"/>
    </source>
</evidence>
<dbReference type="GO" id="GO:0005737">
    <property type="term" value="C:cytoplasm"/>
    <property type="evidence" value="ECO:0007669"/>
    <property type="project" value="InterPro"/>
</dbReference>
<dbReference type="GO" id="GO:0000287">
    <property type="term" value="F:magnesium ion binding"/>
    <property type="evidence" value="ECO:0007669"/>
    <property type="project" value="InterPro"/>
</dbReference>
<gene>
    <name evidence="10" type="ORF">Scep_003484</name>
</gene>
<comment type="catalytic activity">
    <reaction evidence="1">
        <text>a ribonucleoside 5'-phosphate + H2O = a ribonucleoside + phosphate</text>
        <dbReference type="Rhea" id="RHEA:12484"/>
        <dbReference type="ChEBI" id="CHEBI:15377"/>
        <dbReference type="ChEBI" id="CHEBI:18254"/>
        <dbReference type="ChEBI" id="CHEBI:43474"/>
        <dbReference type="ChEBI" id="CHEBI:58043"/>
        <dbReference type="EC" id="3.1.3.5"/>
    </reaction>
</comment>
<dbReference type="InterPro" id="IPR023214">
    <property type="entry name" value="HAD_sf"/>
</dbReference>
<proteinExistence type="inferred from homology"/>
<dbReference type="Gene3D" id="3.40.50.1000">
    <property type="entry name" value="HAD superfamily/HAD-like"/>
    <property type="match status" value="1"/>
</dbReference>